<protein>
    <submittedName>
        <fullName evidence="1">Uncharacterized protein</fullName>
    </submittedName>
</protein>
<keyword evidence="2" id="KW-1185">Reference proteome</keyword>
<proteinExistence type="predicted"/>
<dbReference type="EMBL" id="JAYRBN010000059">
    <property type="protein sequence ID" value="KAL2741348.1"/>
    <property type="molecule type" value="Genomic_DNA"/>
</dbReference>
<reference evidence="1 2" key="1">
    <citation type="journal article" date="2024" name="Ann. Entomol. Soc. Am.">
        <title>Genomic analyses of the southern and eastern yellowjacket wasps (Hymenoptera: Vespidae) reveal evolutionary signatures of social life.</title>
        <authorList>
            <person name="Catto M.A."/>
            <person name="Caine P.B."/>
            <person name="Orr S.E."/>
            <person name="Hunt B.G."/>
            <person name="Goodisman M.A.D."/>
        </authorList>
    </citation>
    <scope>NUCLEOTIDE SEQUENCE [LARGE SCALE GENOMIC DNA]</scope>
    <source>
        <strain evidence="1">232</strain>
        <tissue evidence="1">Head and thorax</tissue>
    </source>
</reference>
<sequence>MDVMSLQRKSFLKITTTSCISFDLLSRSPQIVENQHDLILIPNVIYGWNSRVGTVSKYLNET</sequence>
<name>A0ABD2CAP2_VESMC</name>
<comment type="caution">
    <text evidence="1">The sequence shown here is derived from an EMBL/GenBank/DDBJ whole genome shotgun (WGS) entry which is preliminary data.</text>
</comment>
<organism evidence="1 2">
    <name type="scientific">Vespula maculifrons</name>
    <name type="common">Eastern yellow jacket</name>
    <name type="synonym">Wasp</name>
    <dbReference type="NCBI Taxonomy" id="7453"/>
    <lineage>
        <taxon>Eukaryota</taxon>
        <taxon>Metazoa</taxon>
        <taxon>Ecdysozoa</taxon>
        <taxon>Arthropoda</taxon>
        <taxon>Hexapoda</taxon>
        <taxon>Insecta</taxon>
        <taxon>Pterygota</taxon>
        <taxon>Neoptera</taxon>
        <taxon>Endopterygota</taxon>
        <taxon>Hymenoptera</taxon>
        <taxon>Apocrita</taxon>
        <taxon>Aculeata</taxon>
        <taxon>Vespoidea</taxon>
        <taxon>Vespidae</taxon>
        <taxon>Vespinae</taxon>
        <taxon>Vespula</taxon>
    </lineage>
</organism>
<accession>A0ABD2CAP2</accession>
<evidence type="ECO:0000313" key="2">
    <source>
        <dbReference type="Proteomes" id="UP001607303"/>
    </source>
</evidence>
<gene>
    <name evidence="1" type="ORF">V1477_010409</name>
</gene>
<dbReference type="AlphaFoldDB" id="A0ABD2CAP2"/>
<evidence type="ECO:0000313" key="1">
    <source>
        <dbReference type="EMBL" id="KAL2741348.1"/>
    </source>
</evidence>
<dbReference type="Proteomes" id="UP001607303">
    <property type="component" value="Unassembled WGS sequence"/>
</dbReference>